<dbReference type="PANTHER" id="PTHR43551">
    <property type="entry name" value="FUMARATE REDUCTASE IRON-SULFUR SUBUNIT"/>
    <property type="match status" value="1"/>
</dbReference>
<evidence type="ECO:0000256" key="3">
    <source>
        <dbReference type="ARBA" id="ARBA00022723"/>
    </source>
</evidence>
<accession>A0AAW5R2V1</accession>
<dbReference type="RefSeq" id="WP_261617032.1">
    <property type="nucleotide sequence ID" value="NZ_JALIDZ010000007.1"/>
</dbReference>
<dbReference type="PROSITE" id="PS00198">
    <property type="entry name" value="4FE4S_FER_1"/>
    <property type="match status" value="1"/>
</dbReference>
<dbReference type="AlphaFoldDB" id="A0AAW5R2V1"/>
<keyword evidence="9" id="KW-1185">Reference proteome</keyword>
<dbReference type="InterPro" id="IPR017896">
    <property type="entry name" value="4Fe4S_Fe-S-bd"/>
</dbReference>
<keyword evidence="6" id="KW-0411">Iron-sulfur</keyword>
<evidence type="ECO:0000256" key="2">
    <source>
        <dbReference type="ARBA" id="ARBA00022485"/>
    </source>
</evidence>
<dbReference type="GO" id="GO:0046872">
    <property type="term" value="F:metal ion binding"/>
    <property type="evidence" value="ECO:0007669"/>
    <property type="project" value="UniProtKB-KW"/>
</dbReference>
<dbReference type="Gene3D" id="1.10.1060.10">
    <property type="entry name" value="Alpha-helical ferredoxin"/>
    <property type="match status" value="1"/>
</dbReference>
<dbReference type="PROSITE" id="PS51379">
    <property type="entry name" value="4FE4S_FER_2"/>
    <property type="match status" value="2"/>
</dbReference>
<gene>
    <name evidence="8" type="ORF">MUB46_16515</name>
</gene>
<organism evidence="8 9">
    <name type="scientific">Microbaculum marinisediminis</name>
    <dbReference type="NCBI Taxonomy" id="2931392"/>
    <lineage>
        <taxon>Bacteria</taxon>
        <taxon>Pseudomonadati</taxon>
        <taxon>Pseudomonadota</taxon>
        <taxon>Alphaproteobacteria</taxon>
        <taxon>Hyphomicrobiales</taxon>
        <taxon>Tepidamorphaceae</taxon>
        <taxon>Microbaculum</taxon>
    </lineage>
</organism>
<dbReference type="Pfam" id="PF02754">
    <property type="entry name" value="CCG"/>
    <property type="match status" value="1"/>
</dbReference>
<evidence type="ECO:0000256" key="5">
    <source>
        <dbReference type="ARBA" id="ARBA00023004"/>
    </source>
</evidence>
<evidence type="ECO:0000259" key="7">
    <source>
        <dbReference type="PROSITE" id="PS51379"/>
    </source>
</evidence>
<sequence>MAEAIDVDAATRTFLAHTEEHLVSYLEGCVHCGQCADACHFHEASGDPRHTPAYKLFPIAKAYRRQKWPLSWLGLAPRVTEQDLRQWEELLFDTCTMCGRCTTVCPMGIDIASIVAGARQAFVKAGLGPEDLLAAADNARDHGSPLGVTPEKLTDRIDWLADEHEVDIVVDKDKADILLTVSSIEVMKYPESVVAMAKILNHAGADWTLSTKGYEATNFGYLAGKADIARTMILRITDAAESIGAKTVIIPECGHAYGVLRWGAANILGRELPYEVLHISEFVAELKRQGKLKLKPVEEPITYHDACQISRRGGATETARYLLDGFAQDFREMAPTADYNWCCGGGGGVQAIGRAADLRHQVFKIKMDQVERTGATTMVSGCSNCRLTMDESKAHWRWDRGIGGLVELVAENLIEDGAGTPPAAGPST</sequence>
<reference evidence="8 9" key="1">
    <citation type="submission" date="2022-04" db="EMBL/GenBank/DDBJ databases">
        <authorList>
            <person name="Ye Y.-Q."/>
            <person name="Du Z.-J."/>
        </authorList>
    </citation>
    <scope>NUCLEOTIDE SEQUENCE [LARGE SCALE GENOMIC DNA]</scope>
    <source>
        <strain evidence="8 9">A6E488</strain>
    </source>
</reference>
<keyword evidence="5" id="KW-0408">Iron</keyword>
<feature type="domain" description="4Fe-4S ferredoxin-type" evidence="7">
    <location>
        <begin position="86"/>
        <end position="117"/>
    </location>
</feature>
<dbReference type="InterPro" id="IPR009051">
    <property type="entry name" value="Helical_ferredxn"/>
</dbReference>
<dbReference type="InterPro" id="IPR017900">
    <property type="entry name" value="4Fe4S_Fe_S_CS"/>
</dbReference>
<evidence type="ECO:0000313" key="9">
    <source>
        <dbReference type="Proteomes" id="UP001320898"/>
    </source>
</evidence>
<proteinExistence type="predicted"/>
<keyword evidence="1" id="KW-0813">Transport</keyword>
<dbReference type="GO" id="GO:0051539">
    <property type="term" value="F:4 iron, 4 sulfur cluster binding"/>
    <property type="evidence" value="ECO:0007669"/>
    <property type="project" value="UniProtKB-KW"/>
</dbReference>
<feature type="domain" description="4Fe-4S ferredoxin-type" evidence="7">
    <location>
        <begin position="19"/>
        <end position="49"/>
    </location>
</feature>
<keyword evidence="2" id="KW-0004">4Fe-4S</keyword>
<keyword evidence="4" id="KW-0249">Electron transport</keyword>
<evidence type="ECO:0000256" key="4">
    <source>
        <dbReference type="ARBA" id="ARBA00022982"/>
    </source>
</evidence>
<keyword evidence="3" id="KW-0479">Metal-binding</keyword>
<dbReference type="Proteomes" id="UP001320898">
    <property type="component" value="Unassembled WGS sequence"/>
</dbReference>
<dbReference type="Pfam" id="PF13183">
    <property type="entry name" value="Fer4_8"/>
    <property type="match status" value="1"/>
</dbReference>
<dbReference type="PANTHER" id="PTHR43551:SF1">
    <property type="entry name" value="HETERODISULFIDE REDUCTASE"/>
    <property type="match status" value="1"/>
</dbReference>
<evidence type="ECO:0000256" key="1">
    <source>
        <dbReference type="ARBA" id="ARBA00022448"/>
    </source>
</evidence>
<comment type="caution">
    <text evidence="8">The sequence shown here is derived from an EMBL/GenBank/DDBJ whole genome shotgun (WGS) entry which is preliminary data.</text>
</comment>
<protein>
    <submittedName>
        <fullName evidence="8">(Fe-S)-binding protein</fullName>
    </submittedName>
</protein>
<dbReference type="SUPFAM" id="SSF46548">
    <property type="entry name" value="alpha-helical ferredoxin"/>
    <property type="match status" value="1"/>
</dbReference>
<dbReference type="GO" id="GO:0016491">
    <property type="term" value="F:oxidoreductase activity"/>
    <property type="evidence" value="ECO:0007669"/>
    <property type="project" value="UniProtKB-ARBA"/>
</dbReference>
<dbReference type="EMBL" id="JALIDZ010000007">
    <property type="protein sequence ID" value="MCT8973467.1"/>
    <property type="molecule type" value="Genomic_DNA"/>
</dbReference>
<name>A0AAW5R2V1_9HYPH</name>
<dbReference type="InterPro" id="IPR004017">
    <property type="entry name" value="Cys_rich_dom"/>
</dbReference>
<evidence type="ECO:0000256" key="6">
    <source>
        <dbReference type="ARBA" id="ARBA00023014"/>
    </source>
</evidence>
<evidence type="ECO:0000313" key="8">
    <source>
        <dbReference type="EMBL" id="MCT8973467.1"/>
    </source>
</evidence>